<keyword evidence="3" id="KW-0560">Oxidoreductase</keyword>
<evidence type="ECO:0000256" key="3">
    <source>
        <dbReference type="ARBA" id="ARBA00023002"/>
    </source>
</evidence>
<comment type="caution">
    <text evidence="5">The sequence shown here is derived from an EMBL/GenBank/DDBJ whole genome shotgun (WGS) entry which is preliminary data.</text>
</comment>
<dbReference type="InterPro" id="IPR024072">
    <property type="entry name" value="DHFR-like_dom_sf"/>
</dbReference>
<proteinExistence type="predicted"/>
<dbReference type="RefSeq" id="WP_344064015.1">
    <property type="nucleotide sequence ID" value="NZ_BAAAPN010000034.1"/>
</dbReference>
<keyword evidence="2" id="KW-0521">NADP</keyword>
<organism evidence="5 6">
    <name type="scientific">Nostocoides vanveenii</name>
    <dbReference type="NCBI Taxonomy" id="330835"/>
    <lineage>
        <taxon>Bacteria</taxon>
        <taxon>Bacillati</taxon>
        <taxon>Actinomycetota</taxon>
        <taxon>Actinomycetes</taxon>
        <taxon>Micrococcales</taxon>
        <taxon>Intrasporangiaceae</taxon>
        <taxon>Nostocoides</taxon>
    </lineage>
</organism>
<comment type="pathway">
    <text evidence="1">Cofactor biosynthesis; riboflavin biosynthesis.</text>
</comment>
<reference evidence="5 6" key="1">
    <citation type="journal article" date="2019" name="Int. J. Syst. Evol. Microbiol.">
        <title>The Global Catalogue of Microorganisms (GCM) 10K type strain sequencing project: providing services to taxonomists for standard genome sequencing and annotation.</title>
        <authorList>
            <consortium name="The Broad Institute Genomics Platform"/>
            <consortium name="The Broad Institute Genome Sequencing Center for Infectious Disease"/>
            <person name="Wu L."/>
            <person name="Ma J."/>
        </authorList>
    </citation>
    <scope>NUCLEOTIDE SEQUENCE [LARGE SCALE GENOMIC DNA]</scope>
    <source>
        <strain evidence="5 6">JCM 15591</strain>
    </source>
</reference>
<dbReference type="Proteomes" id="UP001501475">
    <property type="component" value="Unassembled WGS sequence"/>
</dbReference>
<accession>A0ABN2KGB5</accession>
<dbReference type="PANTHER" id="PTHR38011">
    <property type="entry name" value="DIHYDROFOLATE REDUCTASE FAMILY PROTEIN (AFU_ORTHOLOGUE AFUA_8G06820)"/>
    <property type="match status" value="1"/>
</dbReference>
<dbReference type="Pfam" id="PF01872">
    <property type="entry name" value="RibD_C"/>
    <property type="match status" value="1"/>
</dbReference>
<dbReference type="PANTHER" id="PTHR38011:SF7">
    <property type="entry name" value="2,5-DIAMINO-6-RIBOSYLAMINO-4(3H)-PYRIMIDINONE 5'-PHOSPHATE REDUCTASE"/>
    <property type="match status" value="1"/>
</dbReference>
<dbReference type="Gene3D" id="3.40.430.10">
    <property type="entry name" value="Dihydrofolate Reductase, subunit A"/>
    <property type="match status" value="1"/>
</dbReference>
<dbReference type="InterPro" id="IPR002734">
    <property type="entry name" value="RibDG_C"/>
</dbReference>
<gene>
    <name evidence="5" type="ORF">GCM10009810_13880</name>
</gene>
<feature type="domain" description="Bacterial bifunctional deaminase-reductase C-terminal" evidence="4">
    <location>
        <begin position="35"/>
        <end position="219"/>
    </location>
</feature>
<dbReference type="EMBL" id="BAAAPN010000034">
    <property type="protein sequence ID" value="GAA1755321.1"/>
    <property type="molecule type" value="Genomic_DNA"/>
</dbReference>
<keyword evidence="6" id="KW-1185">Reference proteome</keyword>
<protein>
    <submittedName>
        <fullName evidence="5">Pyrimidine reductase family protein</fullName>
    </submittedName>
</protein>
<evidence type="ECO:0000256" key="1">
    <source>
        <dbReference type="ARBA" id="ARBA00005104"/>
    </source>
</evidence>
<evidence type="ECO:0000256" key="2">
    <source>
        <dbReference type="ARBA" id="ARBA00022857"/>
    </source>
</evidence>
<evidence type="ECO:0000313" key="6">
    <source>
        <dbReference type="Proteomes" id="UP001501475"/>
    </source>
</evidence>
<dbReference type="SUPFAM" id="SSF53597">
    <property type="entry name" value="Dihydrofolate reductase-like"/>
    <property type="match status" value="1"/>
</dbReference>
<evidence type="ECO:0000313" key="5">
    <source>
        <dbReference type="EMBL" id="GAA1755321.1"/>
    </source>
</evidence>
<dbReference type="InterPro" id="IPR050765">
    <property type="entry name" value="Riboflavin_Biosynth_HTPR"/>
</dbReference>
<sequence length="240" mass="25238">MRLLYADSPTPVAPGTETDIDALRALYAWPGGGGVRTNFVATLDGAATGPSGLTGSINNAADKIVFDLNRELCDVVLVGEATADAEGYRPADGPPLIVVSRRCRVPRGFVDPPRDGHVVLVTGSGAEAGNVRAARQQLGDANVWVLGEEDVDLGQVIVALGREGRHNILCEGGPRVHAALLARNLVDEVALTWVPRGIGGAHPRIAHGANFDVQLRVKVLLESDSTLLGLWRVPETSGHS</sequence>
<name>A0ABN2KGB5_9MICO</name>
<evidence type="ECO:0000259" key="4">
    <source>
        <dbReference type="Pfam" id="PF01872"/>
    </source>
</evidence>